<proteinExistence type="inferred from homology"/>
<dbReference type="Gene3D" id="1.10.132.130">
    <property type="match status" value="1"/>
</dbReference>
<comment type="caution">
    <text evidence="2">The sequence shown here is derived from an EMBL/GenBank/DDBJ whole genome shotgun (WGS) entry which is preliminary data.</text>
</comment>
<dbReference type="PROSITE" id="PS51257">
    <property type="entry name" value="PROKAR_LIPOPROTEIN"/>
    <property type="match status" value="1"/>
</dbReference>
<organism evidence="2 3">
    <name type="scientific">Silurus meridionalis</name>
    <name type="common">Southern catfish</name>
    <name type="synonym">Silurus soldatovi meridionalis</name>
    <dbReference type="NCBI Taxonomy" id="175797"/>
    <lineage>
        <taxon>Eukaryota</taxon>
        <taxon>Metazoa</taxon>
        <taxon>Chordata</taxon>
        <taxon>Craniata</taxon>
        <taxon>Vertebrata</taxon>
        <taxon>Euteleostomi</taxon>
        <taxon>Actinopterygii</taxon>
        <taxon>Neopterygii</taxon>
        <taxon>Teleostei</taxon>
        <taxon>Ostariophysi</taxon>
        <taxon>Siluriformes</taxon>
        <taxon>Siluridae</taxon>
        <taxon>Silurus</taxon>
    </lineage>
</organism>
<evidence type="ECO:0000313" key="2">
    <source>
        <dbReference type="EMBL" id="KAF7705710.1"/>
    </source>
</evidence>
<protein>
    <submittedName>
        <fullName evidence="2">Uncharacterized protein</fullName>
    </submittedName>
</protein>
<dbReference type="CDD" id="cd21115">
    <property type="entry name" value="legumain_C"/>
    <property type="match status" value="1"/>
</dbReference>
<evidence type="ECO:0000256" key="1">
    <source>
        <dbReference type="ARBA" id="ARBA00009941"/>
    </source>
</evidence>
<gene>
    <name evidence="2" type="ORF">HF521_020996</name>
</gene>
<dbReference type="AlphaFoldDB" id="A0A8T0BK02"/>
<evidence type="ECO:0000313" key="3">
    <source>
        <dbReference type="Proteomes" id="UP000606274"/>
    </source>
</evidence>
<dbReference type="Gene3D" id="3.40.50.1460">
    <property type="match status" value="1"/>
</dbReference>
<dbReference type="EMBL" id="JABFDY010000007">
    <property type="protein sequence ID" value="KAF7705710.1"/>
    <property type="molecule type" value="Genomic_DNA"/>
</dbReference>
<dbReference type="Proteomes" id="UP000606274">
    <property type="component" value="Unassembled WGS sequence"/>
</dbReference>
<dbReference type="Pfam" id="PF01650">
    <property type="entry name" value="Peptidase_C13"/>
    <property type="match status" value="1"/>
</dbReference>
<dbReference type="PANTHER" id="PTHR12000">
    <property type="entry name" value="HEMOGLOBINASE FAMILY MEMBER"/>
    <property type="match status" value="1"/>
</dbReference>
<dbReference type="GO" id="GO:0005773">
    <property type="term" value="C:vacuole"/>
    <property type="evidence" value="ECO:0007669"/>
    <property type="project" value="GOC"/>
</dbReference>
<comment type="similarity">
    <text evidence="1">Belongs to the peptidase C13 family.</text>
</comment>
<dbReference type="GO" id="GO:0004197">
    <property type="term" value="F:cysteine-type endopeptidase activity"/>
    <property type="evidence" value="ECO:0007669"/>
    <property type="project" value="TreeGrafter"/>
</dbReference>
<dbReference type="InterPro" id="IPR001096">
    <property type="entry name" value="Peptidase_C13"/>
</dbReference>
<keyword evidence="3" id="KW-1185">Reference proteome</keyword>
<dbReference type="InterPro" id="IPR048501">
    <property type="entry name" value="Legum_prodom"/>
</dbReference>
<name>A0A8T0BK02_SILME</name>
<dbReference type="PANTHER" id="PTHR12000:SF21">
    <property type="entry name" value="LEGUMAIN-RELATED"/>
    <property type="match status" value="1"/>
</dbReference>
<dbReference type="GO" id="GO:0051603">
    <property type="term" value="P:proteolysis involved in protein catabolic process"/>
    <property type="evidence" value="ECO:0007669"/>
    <property type="project" value="TreeGrafter"/>
</dbReference>
<dbReference type="InterPro" id="IPR046427">
    <property type="entry name" value="Legumain_prodom_sf"/>
</dbReference>
<accession>A0A8T0BK02</accession>
<dbReference type="GO" id="GO:0006624">
    <property type="term" value="P:vacuolar protein processing"/>
    <property type="evidence" value="ECO:0007669"/>
    <property type="project" value="TreeGrafter"/>
</dbReference>
<reference evidence="2" key="1">
    <citation type="submission" date="2020-08" db="EMBL/GenBank/DDBJ databases">
        <title>Chromosome-level assembly of Southern catfish (Silurus meridionalis) provides insights into visual adaptation to the nocturnal and benthic lifestyles.</title>
        <authorList>
            <person name="Zhang Y."/>
            <person name="Wang D."/>
            <person name="Peng Z."/>
        </authorList>
    </citation>
    <scope>NUCLEOTIDE SEQUENCE</scope>
    <source>
        <strain evidence="2">SWU-2019-XX</strain>
        <tissue evidence="2">Muscle</tissue>
    </source>
</reference>
<sequence>MVIYREACHAGSMLVELPTLHNVYAVAACTPDESSYACFHDKRRNAFLADVFTAYWLHHTKSKNLMMSTFEDQFNYMKRKVQENVTEWGVSQTPCRHGNKIAQRCTADGGSRALSERCEATRLYELKVVAERFRTTIFNWDEEAFVVTRSHLQVLVNLCECGLEVQSITAAIDYVGQRIRF</sequence>